<dbReference type="PANTHER" id="PTHR23513">
    <property type="entry name" value="INTEGRAL MEMBRANE EFFLUX PROTEIN-RELATED"/>
    <property type="match status" value="1"/>
</dbReference>
<feature type="transmembrane region" description="Helical" evidence="8">
    <location>
        <begin position="99"/>
        <end position="120"/>
    </location>
</feature>
<dbReference type="Proteomes" id="UP001183809">
    <property type="component" value="Unassembled WGS sequence"/>
</dbReference>
<gene>
    <name evidence="10" type="ORF">RM764_34975</name>
</gene>
<feature type="transmembrane region" description="Helical" evidence="8">
    <location>
        <begin position="394"/>
        <end position="416"/>
    </location>
</feature>
<feature type="transmembrane region" description="Helical" evidence="8">
    <location>
        <begin position="188"/>
        <end position="211"/>
    </location>
</feature>
<proteinExistence type="predicted"/>
<dbReference type="Pfam" id="PF05977">
    <property type="entry name" value="MFS_3"/>
    <property type="match status" value="1"/>
</dbReference>
<feature type="transmembrane region" description="Helical" evidence="8">
    <location>
        <begin position="275"/>
        <end position="295"/>
    </location>
</feature>
<evidence type="ECO:0000313" key="10">
    <source>
        <dbReference type="EMBL" id="MDT0468134.1"/>
    </source>
</evidence>
<feature type="transmembrane region" description="Helical" evidence="8">
    <location>
        <begin position="245"/>
        <end position="263"/>
    </location>
</feature>
<evidence type="ECO:0000256" key="1">
    <source>
        <dbReference type="ARBA" id="ARBA00004651"/>
    </source>
</evidence>
<dbReference type="Gene3D" id="1.20.1250.20">
    <property type="entry name" value="MFS general substrate transporter like domains"/>
    <property type="match status" value="1"/>
</dbReference>
<dbReference type="RefSeq" id="WP_311699580.1">
    <property type="nucleotide sequence ID" value="NZ_JAVREY010000067.1"/>
</dbReference>
<keyword evidence="6 8" id="KW-0472">Membrane</keyword>
<keyword evidence="3" id="KW-1003">Cell membrane</keyword>
<evidence type="ECO:0000256" key="2">
    <source>
        <dbReference type="ARBA" id="ARBA00022448"/>
    </source>
</evidence>
<comment type="subcellular location">
    <subcellularLocation>
        <location evidence="1">Cell membrane</location>
        <topology evidence="1">Multi-pass membrane protein</topology>
    </subcellularLocation>
</comment>
<feature type="compositionally biased region" description="Polar residues" evidence="7">
    <location>
        <begin position="14"/>
        <end position="24"/>
    </location>
</feature>
<feature type="transmembrane region" description="Helical" evidence="8">
    <location>
        <begin position="37"/>
        <end position="59"/>
    </location>
</feature>
<evidence type="ECO:0000313" key="11">
    <source>
        <dbReference type="Proteomes" id="UP001183809"/>
    </source>
</evidence>
<evidence type="ECO:0000256" key="5">
    <source>
        <dbReference type="ARBA" id="ARBA00022989"/>
    </source>
</evidence>
<protein>
    <submittedName>
        <fullName evidence="10">MFS transporter</fullName>
    </submittedName>
</protein>
<dbReference type="InterPro" id="IPR036259">
    <property type="entry name" value="MFS_trans_sf"/>
</dbReference>
<accession>A0ABU2U4H9</accession>
<dbReference type="InterPro" id="IPR010290">
    <property type="entry name" value="TM_effector"/>
</dbReference>
<evidence type="ECO:0000256" key="4">
    <source>
        <dbReference type="ARBA" id="ARBA00022692"/>
    </source>
</evidence>
<reference evidence="11" key="1">
    <citation type="submission" date="2023-07" db="EMBL/GenBank/DDBJ databases">
        <title>30 novel species of actinomycetes from the DSMZ collection.</title>
        <authorList>
            <person name="Nouioui I."/>
        </authorList>
    </citation>
    <scope>NUCLEOTIDE SEQUENCE [LARGE SCALE GENOMIC DNA]</scope>
    <source>
        <strain evidence="11">DSM 41699</strain>
    </source>
</reference>
<keyword evidence="11" id="KW-1185">Reference proteome</keyword>
<feature type="transmembrane region" description="Helical" evidence="8">
    <location>
        <begin position="367"/>
        <end position="388"/>
    </location>
</feature>
<dbReference type="PANTHER" id="PTHR23513:SF11">
    <property type="entry name" value="STAPHYLOFERRIN A TRANSPORTER"/>
    <property type="match status" value="1"/>
</dbReference>
<evidence type="ECO:0000256" key="3">
    <source>
        <dbReference type="ARBA" id="ARBA00022475"/>
    </source>
</evidence>
<dbReference type="PROSITE" id="PS50850">
    <property type="entry name" value="MFS"/>
    <property type="match status" value="1"/>
</dbReference>
<evidence type="ECO:0000256" key="7">
    <source>
        <dbReference type="SAM" id="MobiDB-lite"/>
    </source>
</evidence>
<comment type="caution">
    <text evidence="10">The sequence shown here is derived from an EMBL/GenBank/DDBJ whole genome shotgun (WGS) entry which is preliminary data.</text>
</comment>
<dbReference type="InterPro" id="IPR020846">
    <property type="entry name" value="MFS_dom"/>
</dbReference>
<name>A0ABU2U4H9_9ACTN</name>
<feature type="transmembrane region" description="Helical" evidence="8">
    <location>
        <begin position="65"/>
        <end position="87"/>
    </location>
</feature>
<feature type="compositionally biased region" description="Gly residues" evidence="7">
    <location>
        <begin position="1"/>
        <end position="11"/>
    </location>
</feature>
<evidence type="ECO:0000256" key="8">
    <source>
        <dbReference type="SAM" id="Phobius"/>
    </source>
</evidence>
<dbReference type="CDD" id="cd06173">
    <property type="entry name" value="MFS_MefA_like"/>
    <property type="match status" value="1"/>
</dbReference>
<keyword evidence="2" id="KW-0813">Transport</keyword>
<dbReference type="EMBL" id="JAVREY010000067">
    <property type="protein sequence ID" value="MDT0468134.1"/>
    <property type="molecule type" value="Genomic_DNA"/>
</dbReference>
<feature type="domain" description="Major facilitator superfamily (MFS) profile" evidence="9">
    <location>
        <begin position="33"/>
        <end position="420"/>
    </location>
</feature>
<feature type="transmembrane region" description="Helical" evidence="8">
    <location>
        <begin position="307"/>
        <end position="324"/>
    </location>
</feature>
<organism evidence="10 11">
    <name type="scientific">Streptomyces gibsoniae</name>
    <dbReference type="NCBI Taxonomy" id="3075529"/>
    <lineage>
        <taxon>Bacteria</taxon>
        <taxon>Bacillati</taxon>
        <taxon>Actinomycetota</taxon>
        <taxon>Actinomycetes</taxon>
        <taxon>Kitasatosporales</taxon>
        <taxon>Streptomycetaceae</taxon>
        <taxon>Streptomyces</taxon>
    </lineage>
</organism>
<evidence type="ECO:0000256" key="6">
    <source>
        <dbReference type="ARBA" id="ARBA00023136"/>
    </source>
</evidence>
<dbReference type="SUPFAM" id="SSF103473">
    <property type="entry name" value="MFS general substrate transporter"/>
    <property type="match status" value="1"/>
</dbReference>
<keyword evidence="4 8" id="KW-0812">Transmembrane</keyword>
<sequence>MNQPKGSGGDAESGPQTPRTATGSPWQPLLLRVFRTLWLAQFVSNIGGWMQTVGAQWLITEQSGSAGLVALVQTAGSLPVLLLGILAGALADIVDRRRLLLVAQVVMFLAAGLLAALTATGSINPYGVLLLTFVLGCGTALMNPAWQAIQPELVPRDQIPAAATLGGVNMNLARAVGPALGGLVVAQVGTAAVFALNAVSFLATMAALLIWRRSAERDPLGAERMLPAVRAGYRYVRHAPRVRRALLRALLFVPAGAALWSLLPVIADRRLGLSAGGYGLLLGAIGVGAVLGAVLLPRVRRRWSSNLALTVGGMLFAVALAVLALVRVPWVVAVVLVLSGVAWVAVLSTLNSQMQVTVPEWVRARALAVYLTVFQGGMAVGAAVWGAVADAVGAVTAVSVAAVLLAVGSLVGYGFAVPDTPLDRTPSLHWAAPVMMLDPAEFAGPVLVTVAYRVPADRADAFVAAMNLLGRSRLRTGALHWNLYQDGADPHQYLETFLVASWEEHLRQHGGRLTGFDREVEERTRAMVESATSRRVSHYLPARTTGGS</sequence>
<feature type="region of interest" description="Disordered" evidence="7">
    <location>
        <begin position="1"/>
        <end position="24"/>
    </location>
</feature>
<feature type="transmembrane region" description="Helical" evidence="8">
    <location>
        <begin position="330"/>
        <end position="347"/>
    </location>
</feature>
<evidence type="ECO:0000259" key="9">
    <source>
        <dbReference type="PROSITE" id="PS50850"/>
    </source>
</evidence>
<keyword evidence="5 8" id="KW-1133">Transmembrane helix</keyword>